<sequence length="408" mass="44524">MDFEYSEKVQTLQARLRSYLQEVVLPSEAAIDQYYEDHHDHWGPAPHMAGLKAQAKERGLWNLFLPSSDLGAGLSNLEYAPLAELTGWSPQIAPEALNCSPPDTGNMELLHHYGTPEQREQWLKPLLAGDIRSCFSMTEPAVASSDANNIELRIAREGDHWVLDGRKWWSTAALRPDTKVAMVMGVTDPDAPTGSRHSIVLVPMGTPGMTVLRSTKVLGFDDRHEGGHGVIDFKNVRVPVENLLGPRGKGFAVAQARLGPGRIHHCMRLVGMAERAIAAMTSRAKSRVAFGKPLAEQGVVQQQIGDARVRLNAARLLVLRAAWRMDTAGNKEARHDIAAAKILVPQVVKKIVDDAIQIHGGGGLSQDTPLAALYAQARFLQIADGPDEVHYRSVALAELKTAPALKAE</sequence>
<evidence type="ECO:0000256" key="4">
    <source>
        <dbReference type="ARBA" id="ARBA00022630"/>
    </source>
</evidence>
<proteinExistence type="inferred from homology"/>
<dbReference type="Gene3D" id="1.10.540.10">
    <property type="entry name" value="Acyl-CoA dehydrogenase/oxidase, N-terminal domain"/>
    <property type="match status" value="1"/>
</dbReference>
<evidence type="ECO:0000313" key="10">
    <source>
        <dbReference type="EMBL" id="SSW65234.1"/>
    </source>
</evidence>
<dbReference type="InterPro" id="IPR009075">
    <property type="entry name" value="AcylCo_DH/oxidase_C"/>
</dbReference>
<dbReference type="InterPro" id="IPR006091">
    <property type="entry name" value="Acyl-CoA_Oxase/DH_mid-dom"/>
</dbReference>
<dbReference type="Pfam" id="PF02771">
    <property type="entry name" value="Acyl-CoA_dh_N"/>
    <property type="match status" value="1"/>
</dbReference>
<feature type="domain" description="Acyl-CoA dehydrogenase/oxidase C-terminal" evidence="7">
    <location>
        <begin position="248"/>
        <end position="395"/>
    </location>
</feature>
<feature type="domain" description="Acyl-CoA dehydrogenase/oxidase N-terminal" evidence="9">
    <location>
        <begin position="7"/>
        <end position="130"/>
    </location>
</feature>
<name>A0A446CBK6_9BURK</name>
<evidence type="ECO:0000259" key="9">
    <source>
        <dbReference type="Pfam" id="PF02771"/>
    </source>
</evidence>
<evidence type="ECO:0000256" key="6">
    <source>
        <dbReference type="ARBA" id="ARBA00023002"/>
    </source>
</evidence>
<comment type="similarity">
    <text evidence="2">Belongs to the acyl-CoA dehydrogenase family.</text>
</comment>
<dbReference type="EMBL" id="UFQC01000006">
    <property type="protein sequence ID" value="SSW65234.1"/>
    <property type="molecule type" value="Genomic_DNA"/>
</dbReference>
<dbReference type="GO" id="GO:0033539">
    <property type="term" value="P:fatty acid beta-oxidation using acyl-CoA dehydrogenase"/>
    <property type="evidence" value="ECO:0007669"/>
    <property type="project" value="TreeGrafter"/>
</dbReference>
<dbReference type="EC" id="1.3.8.3" evidence="10"/>
<dbReference type="GO" id="GO:0050660">
    <property type="term" value="F:flavin adenine dinucleotide binding"/>
    <property type="evidence" value="ECO:0007669"/>
    <property type="project" value="InterPro"/>
</dbReference>
<dbReference type="InterPro" id="IPR013786">
    <property type="entry name" value="AcylCoA_DH/ox_N"/>
</dbReference>
<dbReference type="GO" id="GO:0033734">
    <property type="term" value="F:(R)-benzylsuccinyl-CoA dehydrogenase activity"/>
    <property type="evidence" value="ECO:0007669"/>
    <property type="project" value="UniProtKB-EC"/>
</dbReference>
<dbReference type="Gene3D" id="2.40.110.10">
    <property type="entry name" value="Butyryl-CoA Dehydrogenase, subunit A, domain 2"/>
    <property type="match status" value="1"/>
</dbReference>
<dbReference type="SUPFAM" id="SSF47203">
    <property type="entry name" value="Acyl-CoA dehydrogenase C-terminal domain-like"/>
    <property type="match status" value="1"/>
</dbReference>
<dbReference type="InterPro" id="IPR009100">
    <property type="entry name" value="AcylCoA_DH/oxidase_NM_dom_sf"/>
</dbReference>
<dbReference type="GO" id="GO:0005737">
    <property type="term" value="C:cytoplasm"/>
    <property type="evidence" value="ECO:0007669"/>
    <property type="project" value="TreeGrafter"/>
</dbReference>
<accession>A0A446CBK6</accession>
<keyword evidence="5" id="KW-0274">FAD</keyword>
<dbReference type="RefSeq" id="WP_129240058.1">
    <property type="nucleotide sequence ID" value="NZ_UFQC01000006.1"/>
</dbReference>
<reference evidence="10 11" key="1">
    <citation type="submission" date="2018-07" db="EMBL/GenBank/DDBJ databases">
        <authorList>
            <person name="Peeters C."/>
        </authorList>
    </citation>
    <scope>NUCLEOTIDE SEQUENCE [LARGE SCALE GENOMIC DNA]</scope>
    <source>
        <strain evidence="10 11">LMG 30378</strain>
    </source>
</reference>
<comment type="cofactor">
    <cofactor evidence="1">
        <name>FAD</name>
        <dbReference type="ChEBI" id="CHEBI:57692"/>
    </cofactor>
</comment>
<dbReference type="AlphaFoldDB" id="A0A446CBK6"/>
<dbReference type="SUPFAM" id="SSF56645">
    <property type="entry name" value="Acyl-CoA dehydrogenase NM domain-like"/>
    <property type="match status" value="1"/>
</dbReference>
<protein>
    <submittedName>
        <fullName evidence="10">(R)-benzylsuccinyl-CoA dehydrogenase</fullName>
        <ecNumber evidence="10">1.3.8.3</ecNumber>
    </submittedName>
</protein>
<gene>
    <name evidence="10" type="primary">bbsG_1</name>
    <name evidence="10" type="ORF">AVE30378_01394</name>
</gene>
<dbReference type="InterPro" id="IPR037069">
    <property type="entry name" value="AcylCoA_DH/ox_N_sf"/>
</dbReference>
<dbReference type="FunFam" id="2.40.110.10:FF:000002">
    <property type="entry name" value="Acyl-CoA dehydrogenase fadE12"/>
    <property type="match status" value="1"/>
</dbReference>
<dbReference type="InterPro" id="IPR036250">
    <property type="entry name" value="AcylCo_DH-like_C"/>
</dbReference>
<evidence type="ECO:0000259" key="8">
    <source>
        <dbReference type="Pfam" id="PF02770"/>
    </source>
</evidence>
<evidence type="ECO:0000256" key="5">
    <source>
        <dbReference type="ARBA" id="ARBA00022827"/>
    </source>
</evidence>
<dbReference type="Proteomes" id="UP000289465">
    <property type="component" value="Unassembled WGS sequence"/>
</dbReference>
<organism evidence="10 11">
    <name type="scientific">Achromobacter veterisilvae</name>
    <dbReference type="NCBI Taxonomy" id="2069367"/>
    <lineage>
        <taxon>Bacteria</taxon>
        <taxon>Pseudomonadati</taxon>
        <taxon>Pseudomonadota</taxon>
        <taxon>Betaproteobacteria</taxon>
        <taxon>Burkholderiales</taxon>
        <taxon>Alcaligenaceae</taxon>
        <taxon>Achromobacter</taxon>
    </lineage>
</organism>
<keyword evidence="6 10" id="KW-0560">Oxidoreductase</keyword>
<feature type="domain" description="Acyl-CoA oxidase/dehydrogenase middle" evidence="8">
    <location>
        <begin position="134"/>
        <end position="233"/>
    </location>
</feature>
<evidence type="ECO:0000313" key="11">
    <source>
        <dbReference type="Proteomes" id="UP000289465"/>
    </source>
</evidence>
<dbReference type="Pfam" id="PF00441">
    <property type="entry name" value="Acyl-CoA_dh_1"/>
    <property type="match status" value="1"/>
</dbReference>
<dbReference type="PANTHER" id="PTHR48083:SF13">
    <property type="entry name" value="ACYL-COA DEHYDROGENASE FAMILY MEMBER 11"/>
    <property type="match status" value="1"/>
</dbReference>
<dbReference type="Gene3D" id="1.20.140.10">
    <property type="entry name" value="Butyryl-CoA Dehydrogenase, subunit A, domain 3"/>
    <property type="match status" value="1"/>
</dbReference>
<dbReference type="InterPro" id="IPR046373">
    <property type="entry name" value="Acyl-CoA_Oxase/DH_mid-dom_sf"/>
</dbReference>
<evidence type="ECO:0000259" key="7">
    <source>
        <dbReference type="Pfam" id="PF00441"/>
    </source>
</evidence>
<keyword evidence="4" id="KW-0285">Flavoprotein</keyword>
<dbReference type="Pfam" id="PF02770">
    <property type="entry name" value="Acyl-CoA_dh_M"/>
    <property type="match status" value="1"/>
</dbReference>
<dbReference type="OrthoDB" id="9769473at2"/>
<evidence type="ECO:0000256" key="3">
    <source>
        <dbReference type="ARBA" id="ARBA00011738"/>
    </source>
</evidence>
<dbReference type="GO" id="GO:0003995">
    <property type="term" value="F:acyl-CoA dehydrogenase activity"/>
    <property type="evidence" value="ECO:0007669"/>
    <property type="project" value="TreeGrafter"/>
</dbReference>
<comment type="subunit">
    <text evidence="3">Homodimer.</text>
</comment>
<evidence type="ECO:0000256" key="1">
    <source>
        <dbReference type="ARBA" id="ARBA00001974"/>
    </source>
</evidence>
<dbReference type="PANTHER" id="PTHR48083">
    <property type="entry name" value="MEDIUM-CHAIN SPECIFIC ACYL-COA DEHYDROGENASE, MITOCHONDRIAL-RELATED"/>
    <property type="match status" value="1"/>
</dbReference>
<dbReference type="InterPro" id="IPR050741">
    <property type="entry name" value="Acyl-CoA_dehydrogenase"/>
</dbReference>
<evidence type="ECO:0000256" key="2">
    <source>
        <dbReference type="ARBA" id="ARBA00009347"/>
    </source>
</evidence>